<evidence type="ECO:0000256" key="1">
    <source>
        <dbReference type="SAM" id="MobiDB-lite"/>
    </source>
</evidence>
<dbReference type="EMBL" id="CP063458">
    <property type="protein sequence ID" value="QOV92115.1"/>
    <property type="molecule type" value="Genomic_DNA"/>
</dbReference>
<dbReference type="RefSeq" id="WP_206295445.1">
    <property type="nucleotide sequence ID" value="NZ_CP063458.1"/>
</dbReference>
<accession>A0A7M2X362</accession>
<keyword evidence="3" id="KW-1185">Reference proteome</keyword>
<feature type="compositionally biased region" description="Low complexity" evidence="1">
    <location>
        <begin position="753"/>
        <end position="772"/>
    </location>
</feature>
<organism evidence="2 3">
    <name type="scientific">Humisphaera borealis</name>
    <dbReference type="NCBI Taxonomy" id="2807512"/>
    <lineage>
        <taxon>Bacteria</taxon>
        <taxon>Pseudomonadati</taxon>
        <taxon>Planctomycetota</taxon>
        <taxon>Phycisphaerae</taxon>
        <taxon>Tepidisphaerales</taxon>
        <taxon>Tepidisphaeraceae</taxon>
        <taxon>Humisphaera</taxon>
    </lineage>
</organism>
<gene>
    <name evidence="2" type="ORF">IPV69_12470</name>
</gene>
<name>A0A7M2X362_9BACT</name>
<dbReference type="KEGG" id="hbs:IPV69_12470"/>
<sequence length="839" mass="89927">MLGRSLTDAVTTLGSGVNGVVRRLQTSYNTQGLPEKFTSYDAASSGSVINEVQRAYNGLGQIITEYQAHSGAVNTGSSPKVQYAYTEMVSGANHSRLKSMTYPNGRVLRYEYSSGINADTSRISFLADDSSGSVGTHLEEYSYLGSGTIVRKNRPEPGVELTYIKQGAEPVADAGDQYTGLDHFGRIADQRWLVTSGGSHTDRWTYAYDRNSNPLYKKNELQSTMSELYHANSGSSGDNNTAYDKLNRLTDFRRGTLSSSANNGSGLDTVSSASRTQGWSLDALGNSTSVSTNGTPASRTHNSKNQSTVVGGNNLAFDSAGNTTTDDSGKQHVYDAWNRLVSTIGDAYNEPTVVSKYDALGRRIVSTNTTFPAEEQTVVDVGDLYYSTAWQVVEERNTITDTTLANSENPEIVVTLANTSQNVWGINYIDDLVLRDKDADNSSGTGSLGKSGSGLEQRLYAQQDANHNVTALVNTSGTVQQRFVYDPYGVATVLDASWSGTTDGYNWHYRHQGTRWEFNAELYDVRNRFYSPTLMRWMQEDPAGYVDGASLLQYVGGNPIAFVDPWGLQAGVAVPSAGSGAGVNPSSQTGNVAARAAGRGVGMFQITMELMEAGAFNSTVGYEFQMAQRLGASGLCIDSQREVWAAWQKSMEAGRAHDSAVIDAALNWRSIPAPAPGVMLITPGTPAAGNQFGTLVAQTTARDASRAAAAQRAACAAAAQADRDAAEQAMFDRWSDNYVARLRRMQAANNVIASSTEGSSSTGASAGASAGSGASGGNPSTQPTPKGSAALDQLTSIAKSQKRLFQGDEEVPRIIDQITKSERRVKNQLDRPYAPDDWE</sequence>
<proteinExistence type="predicted"/>
<feature type="compositionally biased region" description="Polar residues" evidence="1">
    <location>
        <begin position="281"/>
        <end position="311"/>
    </location>
</feature>
<feature type="compositionally biased region" description="Basic and acidic residues" evidence="1">
    <location>
        <begin position="819"/>
        <end position="829"/>
    </location>
</feature>
<reference evidence="2 3" key="1">
    <citation type="submission" date="2020-10" db="EMBL/GenBank/DDBJ databases">
        <title>Wide distribution of Phycisphaera-like planctomycetes from WD2101 soil group in peatlands and genome analysis of the first cultivated representative.</title>
        <authorList>
            <person name="Dedysh S.N."/>
            <person name="Beletsky A.V."/>
            <person name="Ivanova A."/>
            <person name="Kulichevskaya I.S."/>
            <person name="Suzina N.E."/>
            <person name="Philippov D.A."/>
            <person name="Rakitin A.L."/>
            <person name="Mardanov A.V."/>
            <person name="Ravin N.V."/>
        </authorList>
    </citation>
    <scope>NUCLEOTIDE SEQUENCE [LARGE SCALE GENOMIC DNA]</scope>
    <source>
        <strain evidence="2 3">M1803</strain>
    </source>
</reference>
<feature type="region of interest" description="Disordered" evidence="1">
    <location>
        <begin position="753"/>
        <end position="795"/>
    </location>
</feature>
<dbReference type="Proteomes" id="UP000593765">
    <property type="component" value="Chromosome"/>
</dbReference>
<evidence type="ECO:0000313" key="3">
    <source>
        <dbReference type="Proteomes" id="UP000593765"/>
    </source>
</evidence>
<protein>
    <submittedName>
        <fullName evidence="2">RHS repeat-associated core domain-containing protein</fullName>
    </submittedName>
</protein>
<dbReference type="NCBIfam" id="TIGR03696">
    <property type="entry name" value="Rhs_assc_core"/>
    <property type="match status" value="1"/>
</dbReference>
<dbReference type="AlphaFoldDB" id="A0A7M2X362"/>
<dbReference type="InterPro" id="IPR022385">
    <property type="entry name" value="Rhs_assc_core"/>
</dbReference>
<dbReference type="Gene3D" id="2.180.10.10">
    <property type="entry name" value="RHS repeat-associated core"/>
    <property type="match status" value="1"/>
</dbReference>
<feature type="region of interest" description="Disordered" evidence="1">
    <location>
        <begin position="819"/>
        <end position="839"/>
    </location>
</feature>
<feature type="region of interest" description="Disordered" evidence="1">
    <location>
        <begin position="281"/>
        <end position="330"/>
    </location>
</feature>
<evidence type="ECO:0000313" key="2">
    <source>
        <dbReference type="EMBL" id="QOV92115.1"/>
    </source>
</evidence>